<evidence type="ECO:0000256" key="3">
    <source>
        <dbReference type="ARBA" id="ARBA00022490"/>
    </source>
</evidence>
<evidence type="ECO:0000256" key="9">
    <source>
        <dbReference type="ARBA" id="ARBA00023136"/>
    </source>
</evidence>
<feature type="domain" description="UBZ1-type" evidence="18">
    <location>
        <begin position="425"/>
        <end position="451"/>
    </location>
</feature>
<dbReference type="PANTHER" id="PTHR31915:SF4">
    <property type="entry name" value="CALCIUM-BINDING AND COILED-COIL DOMAIN-CONTAINING PROTEIN 2"/>
    <property type="match status" value="1"/>
</dbReference>
<comment type="caution">
    <text evidence="19">The sequence shown here is derived from an EMBL/GenBank/DDBJ whole genome shotgun (WGS) entry which is preliminary data.</text>
</comment>
<dbReference type="InterPro" id="IPR051002">
    <property type="entry name" value="UBA_autophagy_assoc_protein"/>
</dbReference>
<reference evidence="19 20" key="1">
    <citation type="submission" date="2019-09" db="EMBL/GenBank/DDBJ databases">
        <title>Bird 10,000 Genomes (B10K) Project - Family phase.</title>
        <authorList>
            <person name="Zhang G."/>
        </authorList>
    </citation>
    <scope>NUCLEOTIDE SEQUENCE [LARGE SCALE GENOMIC DNA]</scope>
    <source>
        <strain evidence="19">B10K-DU-002-51</strain>
        <tissue evidence="19">Muscle</tissue>
    </source>
</reference>
<dbReference type="GO" id="GO:0000421">
    <property type="term" value="C:autophagosome membrane"/>
    <property type="evidence" value="ECO:0007669"/>
    <property type="project" value="UniProtKB-SubCell"/>
</dbReference>
<dbReference type="Gene3D" id="6.20.250.40">
    <property type="match status" value="1"/>
</dbReference>
<evidence type="ECO:0000256" key="6">
    <source>
        <dbReference type="ARBA" id="ARBA00022833"/>
    </source>
</evidence>
<dbReference type="GO" id="GO:0031410">
    <property type="term" value="C:cytoplasmic vesicle"/>
    <property type="evidence" value="ECO:0007669"/>
    <property type="project" value="UniProtKB-KW"/>
</dbReference>
<protein>
    <recommendedName>
        <fullName evidence="14">Calcium-binding and coiled-coil domain-containing protein 2</fullName>
    </recommendedName>
    <alternativeName>
        <fullName evidence="15">Nuclear domain 10 protein NDP52</fullName>
    </alternativeName>
</protein>
<feature type="coiled-coil region" evidence="17">
    <location>
        <begin position="342"/>
        <end position="383"/>
    </location>
</feature>
<dbReference type="OrthoDB" id="10015001at2759"/>
<dbReference type="GO" id="GO:0016605">
    <property type="term" value="C:PML body"/>
    <property type="evidence" value="ECO:0007669"/>
    <property type="project" value="TreeGrafter"/>
</dbReference>
<evidence type="ECO:0000313" key="20">
    <source>
        <dbReference type="Proteomes" id="UP000541249"/>
    </source>
</evidence>
<keyword evidence="6" id="KW-0862">Zinc</keyword>
<evidence type="ECO:0000256" key="2">
    <source>
        <dbReference type="ARBA" id="ARBA00004556"/>
    </source>
</evidence>
<feature type="coiled-coil region" evidence="17">
    <location>
        <begin position="135"/>
        <end position="270"/>
    </location>
</feature>
<dbReference type="AlphaFoldDB" id="A0A7L4DFG4"/>
<keyword evidence="11" id="KW-0968">Cytoplasmic vesicle</keyword>
<keyword evidence="10" id="KW-0206">Cytoskeleton</keyword>
<keyword evidence="8 17" id="KW-0175">Coiled coil</keyword>
<dbReference type="Gene3D" id="1.10.287.1490">
    <property type="match status" value="1"/>
</dbReference>
<dbReference type="PROSITE" id="PS51905">
    <property type="entry name" value="ZF_UBZ1"/>
    <property type="match status" value="1"/>
</dbReference>
<keyword evidence="7" id="KW-0072">Autophagy</keyword>
<evidence type="ECO:0000256" key="12">
    <source>
        <dbReference type="ARBA" id="ARBA00037854"/>
    </source>
</evidence>
<dbReference type="PANTHER" id="PTHR31915">
    <property type="entry name" value="SKICH DOMAIN-CONTAINING PROTEIN"/>
    <property type="match status" value="1"/>
</dbReference>
<evidence type="ECO:0000256" key="16">
    <source>
        <dbReference type="PROSITE-ProRule" id="PRU01253"/>
    </source>
</evidence>
<evidence type="ECO:0000256" key="11">
    <source>
        <dbReference type="ARBA" id="ARBA00023329"/>
    </source>
</evidence>
<keyword evidence="20" id="KW-1185">Reference proteome</keyword>
<name>A0A7L4DFG4_9AVES</name>
<evidence type="ECO:0000256" key="15">
    <source>
        <dbReference type="ARBA" id="ARBA00041519"/>
    </source>
</evidence>
<keyword evidence="5 16" id="KW-0863">Zinc-finger</keyword>
<evidence type="ECO:0000256" key="1">
    <source>
        <dbReference type="ARBA" id="ARBA00004245"/>
    </source>
</evidence>
<dbReference type="GO" id="GO:1901098">
    <property type="term" value="P:positive regulation of autophagosome maturation"/>
    <property type="evidence" value="ECO:0007669"/>
    <property type="project" value="TreeGrafter"/>
</dbReference>
<evidence type="ECO:0000256" key="7">
    <source>
        <dbReference type="ARBA" id="ARBA00023006"/>
    </source>
</evidence>
<dbReference type="Proteomes" id="UP000541249">
    <property type="component" value="Unassembled WGS sequence"/>
</dbReference>
<dbReference type="Gene3D" id="2.60.40.2840">
    <property type="match status" value="1"/>
</dbReference>
<dbReference type="InterPro" id="IPR041641">
    <property type="entry name" value="CALCOCO1/2_Zn_UBZ1"/>
</dbReference>
<sequence>MDETSNEPPASTVPVDSCHFSQVVFNNVEKFYVLGGDVTCYYTLTQNIVPHGKDWVGIFRVGWKATREYYTFMWAPLPGDTHGDAMVQQQIQFKAYYLPKDDEYYQFCYIDRNGVVRGASIPFQFRAESEDDILVVTTQGEVEEIEQQNKNLHQENEELKATCAHLQQQNSDLQEELKRTQELQTSLESLRSNTKALNLELNSLKKENKHLKELNNRKEAELCRLKEKIEAVTFEKEHLENRLKTALDHVDQLQSQVSNYKEKVENLSQMDCDKTEQLESLKEENRQLDGIITQQVKPSRTSYYMEFGQCLELSFHLPLSHDLPNTTFPSQQQKHDLIMKELQKQKHSFQILQARKKEADEQNEKLKEENDRLLRRLSEGREASPVSVVSQAQAPVPTPEGGLLFGNPYRAAEANLGARVADASLRKCPMCDDVFPEDIEMSQFEAHVQSHLLDCPFCNKTFEKSNKQVFDDHMFCHGLE</sequence>
<dbReference type="CDD" id="cd21968">
    <property type="entry name" value="Zn-C2H2_CALCOCO2"/>
    <property type="match status" value="1"/>
</dbReference>
<evidence type="ECO:0000256" key="13">
    <source>
        <dbReference type="ARBA" id="ARBA00037963"/>
    </source>
</evidence>
<evidence type="ECO:0000259" key="18">
    <source>
        <dbReference type="PROSITE" id="PS51905"/>
    </source>
</evidence>
<gene>
    <name evidence="19" type="primary">Calcoco2</name>
    <name evidence="19" type="ORF">EURGUL_R09353</name>
</gene>
<evidence type="ECO:0000256" key="10">
    <source>
        <dbReference type="ARBA" id="ARBA00023212"/>
    </source>
</evidence>
<evidence type="ECO:0000313" key="19">
    <source>
        <dbReference type="EMBL" id="NXW60577.1"/>
    </source>
</evidence>
<dbReference type="Pfam" id="PF18112">
    <property type="entry name" value="Zn-C2H2_12"/>
    <property type="match status" value="1"/>
</dbReference>
<evidence type="ECO:0000256" key="14">
    <source>
        <dbReference type="ARBA" id="ARBA00040931"/>
    </source>
</evidence>
<feature type="non-terminal residue" evidence="19">
    <location>
        <position position="480"/>
    </location>
</feature>
<evidence type="ECO:0000256" key="8">
    <source>
        <dbReference type="ARBA" id="ARBA00023054"/>
    </source>
</evidence>
<proteinExistence type="inferred from homology"/>
<evidence type="ECO:0000256" key="5">
    <source>
        <dbReference type="ARBA" id="ARBA00022771"/>
    </source>
</evidence>
<comment type="similarity">
    <text evidence="13">Belongs to the CALCOCO family.</text>
</comment>
<dbReference type="GO" id="GO:0005856">
    <property type="term" value="C:cytoskeleton"/>
    <property type="evidence" value="ECO:0007669"/>
    <property type="project" value="UniProtKB-SubCell"/>
</dbReference>
<dbReference type="Pfam" id="PF17751">
    <property type="entry name" value="SKICH"/>
    <property type="match status" value="1"/>
</dbReference>
<dbReference type="FunFam" id="2.60.40.2840:FF:000002">
    <property type="entry name" value="Tax1-binding protein 1 isoform 2"/>
    <property type="match status" value="1"/>
</dbReference>
<dbReference type="GO" id="GO:0048471">
    <property type="term" value="C:perinuclear region of cytoplasm"/>
    <property type="evidence" value="ECO:0007669"/>
    <property type="project" value="UniProtKB-SubCell"/>
</dbReference>
<dbReference type="GO" id="GO:0098792">
    <property type="term" value="P:xenophagy"/>
    <property type="evidence" value="ECO:0007669"/>
    <property type="project" value="TreeGrafter"/>
</dbReference>
<evidence type="ECO:0000256" key="17">
    <source>
        <dbReference type="SAM" id="Coils"/>
    </source>
</evidence>
<dbReference type="InterPro" id="IPR041611">
    <property type="entry name" value="SKICH"/>
</dbReference>
<keyword evidence="4" id="KW-0479">Metal-binding</keyword>
<organism evidence="19 20">
    <name type="scientific">Eurystomus gularis</name>
    <dbReference type="NCBI Taxonomy" id="325343"/>
    <lineage>
        <taxon>Eukaryota</taxon>
        <taxon>Metazoa</taxon>
        <taxon>Chordata</taxon>
        <taxon>Craniata</taxon>
        <taxon>Vertebrata</taxon>
        <taxon>Euteleostomi</taxon>
        <taxon>Archelosauria</taxon>
        <taxon>Archosauria</taxon>
        <taxon>Dinosauria</taxon>
        <taxon>Saurischia</taxon>
        <taxon>Theropoda</taxon>
        <taxon>Coelurosauria</taxon>
        <taxon>Aves</taxon>
        <taxon>Neognathae</taxon>
        <taxon>Neoaves</taxon>
        <taxon>Telluraves</taxon>
        <taxon>Coraciimorphae</taxon>
        <taxon>Coraciiformes</taxon>
        <taxon>Coraciidae</taxon>
        <taxon>Eurystomus</taxon>
    </lineage>
</organism>
<dbReference type="EMBL" id="VZZY01014474">
    <property type="protein sequence ID" value="NXW60577.1"/>
    <property type="molecule type" value="Genomic_DNA"/>
</dbReference>
<keyword evidence="9" id="KW-0472">Membrane</keyword>
<comment type="subcellular location">
    <subcellularLocation>
        <location evidence="1">Cytoplasm</location>
        <location evidence="1">Cytoskeleton</location>
    </subcellularLocation>
    <subcellularLocation>
        <location evidence="2">Cytoplasm</location>
        <location evidence="2">Perinuclear region</location>
    </subcellularLocation>
    <subcellularLocation>
        <location evidence="12">Cytoplasmic vesicle</location>
        <location evidence="12">Autophagosome membrane</location>
        <topology evidence="12">Peripheral membrane protein</topology>
    </subcellularLocation>
</comment>
<accession>A0A7L4DFG4</accession>
<evidence type="ECO:0000256" key="4">
    <source>
        <dbReference type="ARBA" id="ARBA00022723"/>
    </source>
</evidence>
<keyword evidence="3" id="KW-0963">Cytoplasm</keyword>
<feature type="non-terminal residue" evidence="19">
    <location>
        <position position="1"/>
    </location>
</feature>
<dbReference type="GO" id="GO:0008270">
    <property type="term" value="F:zinc ion binding"/>
    <property type="evidence" value="ECO:0007669"/>
    <property type="project" value="UniProtKB-KW"/>
</dbReference>
<dbReference type="CDD" id="cd21969">
    <property type="entry name" value="Zn-C2H2_TAX1BP1_rpt1"/>
    <property type="match status" value="1"/>
</dbReference>